<sequence>TGSEKLNGQSPHSDDADIYHVYASIPEEPSPSALNAAYSTVQAH</sequence>
<dbReference type="EMBL" id="CM024790">
    <property type="protein sequence ID" value="KAG8007784.1"/>
    <property type="molecule type" value="Genomic_DNA"/>
</dbReference>
<organism evidence="1 2">
    <name type="scientific">Nibea albiflora</name>
    <name type="common">Yellow drum</name>
    <name type="synonym">Corvina albiflora</name>
    <dbReference type="NCBI Taxonomy" id="240163"/>
    <lineage>
        <taxon>Eukaryota</taxon>
        <taxon>Metazoa</taxon>
        <taxon>Chordata</taxon>
        <taxon>Craniata</taxon>
        <taxon>Vertebrata</taxon>
        <taxon>Euteleostomi</taxon>
        <taxon>Actinopterygii</taxon>
        <taxon>Neopterygii</taxon>
        <taxon>Teleostei</taxon>
        <taxon>Neoteleostei</taxon>
        <taxon>Acanthomorphata</taxon>
        <taxon>Eupercaria</taxon>
        <taxon>Sciaenidae</taxon>
        <taxon>Nibea</taxon>
    </lineage>
</organism>
<accession>A0ACB7EZU1</accession>
<feature type="non-terminal residue" evidence="1">
    <location>
        <position position="1"/>
    </location>
</feature>
<reference evidence="1" key="1">
    <citation type="submission" date="2020-04" db="EMBL/GenBank/DDBJ databases">
        <title>A chromosome-scale assembly and high-density genetic map of the yellow drum (Nibea albiflora) genome.</title>
        <authorList>
            <person name="Xu D."/>
            <person name="Zhang W."/>
            <person name="Chen R."/>
            <person name="Tan P."/>
            <person name="Wang L."/>
            <person name="Song H."/>
            <person name="Tian L."/>
            <person name="Zhu Q."/>
            <person name="Wang B."/>
        </authorList>
    </citation>
    <scope>NUCLEOTIDE SEQUENCE</scope>
    <source>
        <strain evidence="1">ZJHYS-2018</strain>
    </source>
</reference>
<dbReference type="Proteomes" id="UP000805704">
    <property type="component" value="Chromosome 2"/>
</dbReference>
<proteinExistence type="predicted"/>
<keyword evidence="2" id="KW-1185">Reference proteome</keyword>
<evidence type="ECO:0000313" key="2">
    <source>
        <dbReference type="Proteomes" id="UP000805704"/>
    </source>
</evidence>
<evidence type="ECO:0000313" key="1">
    <source>
        <dbReference type="EMBL" id="KAG8007784.1"/>
    </source>
</evidence>
<name>A0ACB7EZU1_NIBAL</name>
<comment type="caution">
    <text evidence="1">The sequence shown here is derived from an EMBL/GenBank/DDBJ whole genome shotgun (WGS) entry which is preliminary data.</text>
</comment>
<protein>
    <submittedName>
        <fullName evidence="1">Uncharacterized protein</fullName>
    </submittedName>
</protein>
<gene>
    <name evidence="1" type="ORF">GBF38_013464</name>
</gene>